<feature type="domain" description="RecX first three-helical" evidence="8">
    <location>
        <begin position="24"/>
        <end position="61"/>
    </location>
</feature>
<evidence type="ECO:0000256" key="1">
    <source>
        <dbReference type="ARBA" id="ARBA00004496"/>
    </source>
</evidence>
<dbReference type="InterPro" id="IPR036388">
    <property type="entry name" value="WH-like_DNA-bd_sf"/>
</dbReference>
<sequence>MEKRSSPWRRSSEMAPQTVTTLMEYAVGLLARRDYSVAELHDRLGRRTEDGALIESVIDSLQQQGLQSDTRFAEVFVRSRISRRHGPCRILNELMLKGIEGAAARAALQAADADWYALACEALAARFSAPGNDLREKAKRQRFLAGRGFDGDQTRHALSCAWSPEMDN</sequence>
<keyword evidence="4 5" id="KW-0963">Cytoplasm</keyword>
<feature type="domain" description="RecX third three-helical" evidence="7">
    <location>
        <begin position="114"/>
        <end position="158"/>
    </location>
</feature>
<evidence type="ECO:0000313" key="10">
    <source>
        <dbReference type="Proteomes" id="UP000267342"/>
    </source>
</evidence>
<evidence type="ECO:0000256" key="3">
    <source>
        <dbReference type="ARBA" id="ARBA00018111"/>
    </source>
</evidence>
<feature type="domain" description="RecX second three-helical" evidence="6">
    <location>
        <begin position="68"/>
        <end position="108"/>
    </location>
</feature>
<accession>A0A348HFY9</accession>
<dbReference type="KEGG" id="zpl:ZBT109_1795"/>
<dbReference type="AlphaFoldDB" id="A0A348HFY9"/>
<evidence type="ECO:0000313" key="9">
    <source>
        <dbReference type="EMBL" id="BBG30541.1"/>
    </source>
</evidence>
<dbReference type="InterPro" id="IPR003783">
    <property type="entry name" value="Regulatory_RecX"/>
</dbReference>
<dbReference type="RefSeq" id="WP_232012833.1">
    <property type="nucleotide sequence ID" value="NZ_AP018933.1"/>
</dbReference>
<evidence type="ECO:0000259" key="8">
    <source>
        <dbReference type="Pfam" id="PF21982"/>
    </source>
</evidence>
<dbReference type="InterPro" id="IPR053925">
    <property type="entry name" value="RecX_HTH_3rd"/>
</dbReference>
<dbReference type="InterPro" id="IPR053926">
    <property type="entry name" value="RecX_HTH_1st"/>
</dbReference>
<evidence type="ECO:0000259" key="6">
    <source>
        <dbReference type="Pfam" id="PF02631"/>
    </source>
</evidence>
<dbReference type="PANTHER" id="PTHR33602:SF1">
    <property type="entry name" value="REGULATORY PROTEIN RECX FAMILY PROTEIN"/>
    <property type="match status" value="1"/>
</dbReference>
<evidence type="ECO:0000256" key="2">
    <source>
        <dbReference type="ARBA" id="ARBA00009695"/>
    </source>
</evidence>
<dbReference type="Pfam" id="PF21982">
    <property type="entry name" value="RecX_HTH1"/>
    <property type="match status" value="1"/>
</dbReference>
<name>A0A348HFY9_9GAMM</name>
<dbReference type="Gene3D" id="1.10.10.10">
    <property type="entry name" value="Winged helix-like DNA-binding domain superfamily/Winged helix DNA-binding domain"/>
    <property type="match status" value="3"/>
</dbReference>
<comment type="function">
    <text evidence="5">Modulates RecA activity.</text>
</comment>
<gene>
    <name evidence="5" type="primary">recX</name>
    <name evidence="9" type="ORF">ZBT109_1795</name>
</gene>
<dbReference type="GO" id="GO:0006282">
    <property type="term" value="P:regulation of DNA repair"/>
    <property type="evidence" value="ECO:0007669"/>
    <property type="project" value="UniProtKB-UniRule"/>
</dbReference>
<comment type="subcellular location">
    <subcellularLocation>
        <location evidence="1 5">Cytoplasm</location>
    </subcellularLocation>
</comment>
<dbReference type="EMBL" id="AP018933">
    <property type="protein sequence ID" value="BBG30541.1"/>
    <property type="molecule type" value="Genomic_DNA"/>
</dbReference>
<dbReference type="InterPro" id="IPR053924">
    <property type="entry name" value="RecX_HTH_2nd"/>
</dbReference>
<evidence type="ECO:0000256" key="5">
    <source>
        <dbReference type="HAMAP-Rule" id="MF_01114"/>
    </source>
</evidence>
<dbReference type="Pfam" id="PF02631">
    <property type="entry name" value="RecX_HTH2"/>
    <property type="match status" value="1"/>
</dbReference>
<dbReference type="GO" id="GO:0005737">
    <property type="term" value="C:cytoplasm"/>
    <property type="evidence" value="ECO:0007669"/>
    <property type="project" value="UniProtKB-SubCell"/>
</dbReference>
<reference evidence="9 10" key="1">
    <citation type="submission" date="2018-09" db="EMBL/GenBank/DDBJ databases">
        <title>Zymobacter palmae IAM14233 (=T109) whole genome analysis.</title>
        <authorList>
            <person name="Yanase H."/>
        </authorList>
    </citation>
    <scope>NUCLEOTIDE SEQUENCE [LARGE SCALE GENOMIC DNA]</scope>
    <source>
        <strain evidence="9 10">IAM14233</strain>
    </source>
</reference>
<dbReference type="Proteomes" id="UP000267342">
    <property type="component" value="Chromosome"/>
</dbReference>
<proteinExistence type="inferred from homology"/>
<evidence type="ECO:0000259" key="7">
    <source>
        <dbReference type="Pfam" id="PF21981"/>
    </source>
</evidence>
<organism evidence="9 10">
    <name type="scientific">Zymobacter palmae</name>
    <dbReference type="NCBI Taxonomy" id="33074"/>
    <lineage>
        <taxon>Bacteria</taxon>
        <taxon>Pseudomonadati</taxon>
        <taxon>Pseudomonadota</taxon>
        <taxon>Gammaproteobacteria</taxon>
        <taxon>Oceanospirillales</taxon>
        <taxon>Halomonadaceae</taxon>
        <taxon>Zymobacter group</taxon>
        <taxon>Zymobacter</taxon>
    </lineage>
</organism>
<keyword evidence="10" id="KW-1185">Reference proteome</keyword>
<dbReference type="STRING" id="1123510.GCA_000620025_01699"/>
<dbReference type="Pfam" id="PF21981">
    <property type="entry name" value="RecX_HTH3"/>
    <property type="match status" value="1"/>
</dbReference>
<comment type="similarity">
    <text evidence="2 5">Belongs to the RecX family.</text>
</comment>
<dbReference type="HAMAP" id="MF_01114">
    <property type="entry name" value="RecX"/>
    <property type="match status" value="1"/>
</dbReference>
<dbReference type="PANTHER" id="PTHR33602">
    <property type="entry name" value="REGULATORY PROTEIN RECX FAMILY PROTEIN"/>
    <property type="match status" value="1"/>
</dbReference>
<evidence type="ECO:0000256" key="4">
    <source>
        <dbReference type="ARBA" id="ARBA00022490"/>
    </source>
</evidence>
<protein>
    <recommendedName>
        <fullName evidence="3 5">Regulatory protein RecX</fullName>
    </recommendedName>
</protein>